<dbReference type="GO" id="GO:0016829">
    <property type="term" value="F:lyase activity"/>
    <property type="evidence" value="ECO:0007669"/>
    <property type="project" value="UniProtKB-KW"/>
</dbReference>
<keyword evidence="3" id="KW-0456">Lyase</keyword>
<feature type="domain" description="Alginate lyase 2" evidence="2">
    <location>
        <begin position="29"/>
        <end position="250"/>
    </location>
</feature>
<organism evidence="3 4">
    <name type="scientific">Dichotomopilus funicola</name>
    <dbReference type="NCBI Taxonomy" id="1934379"/>
    <lineage>
        <taxon>Eukaryota</taxon>
        <taxon>Fungi</taxon>
        <taxon>Dikarya</taxon>
        <taxon>Ascomycota</taxon>
        <taxon>Pezizomycotina</taxon>
        <taxon>Sordariomycetes</taxon>
        <taxon>Sordariomycetidae</taxon>
        <taxon>Sordariales</taxon>
        <taxon>Chaetomiaceae</taxon>
        <taxon>Dichotomopilus</taxon>
    </lineage>
</organism>
<evidence type="ECO:0000259" key="2">
    <source>
        <dbReference type="Pfam" id="PF08787"/>
    </source>
</evidence>
<evidence type="ECO:0000256" key="1">
    <source>
        <dbReference type="SAM" id="SignalP"/>
    </source>
</evidence>
<dbReference type="Proteomes" id="UP001302676">
    <property type="component" value="Unassembled WGS sequence"/>
</dbReference>
<dbReference type="EMBL" id="MU853649">
    <property type="protein sequence ID" value="KAK4139801.1"/>
    <property type="molecule type" value="Genomic_DNA"/>
</dbReference>
<evidence type="ECO:0000313" key="4">
    <source>
        <dbReference type="Proteomes" id="UP001302676"/>
    </source>
</evidence>
<dbReference type="InterPro" id="IPR013320">
    <property type="entry name" value="ConA-like_dom_sf"/>
</dbReference>
<dbReference type="GeneID" id="87815132"/>
<dbReference type="Gene3D" id="2.60.120.200">
    <property type="match status" value="1"/>
</dbReference>
<dbReference type="Pfam" id="PF08787">
    <property type="entry name" value="Alginate_lyase2"/>
    <property type="match status" value="1"/>
</dbReference>
<keyword evidence="4" id="KW-1185">Reference proteome</keyword>
<dbReference type="InterPro" id="IPR014895">
    <property type="entry name" value="Alginate_lyase_2"/>
</dbReference>
<reference evidence="3" key="2">
    <citation type="submission" date="2023-05" db="EMBL/GenBank/DDBJ databases">
        <authorList>
            <consortium name="Lawrence Berkeley National Laboratory"/>
            <person name="Steindorff A."/>
            <person name="Hensen N."/>
            <person name="Bonometti L."/>
            <person name="Westerberg I."/>
            <person name="Brannstrom I.O."/>
            <person name="Guillou S."/>
            <person name="Cros-Aarteil S."/>
            <person name="Calhoun S."/>
            <person name="Haridas S."/>
            <person name="Kuo A."/>
            <person name="Mondo S."/>
            <person name="Pangilinan J."/>
            <person name="Riley R."/>
            <person name="Labutti K."/>
            <person name="Andreopoulos B."/>
            <person name="Lipzen A."/>
            <person name="Chen C."/>
            <person name="Yanf M."/>
            <person name="Daum C."/>
            <person name="Ng V."/>
            <person name="Clum A."/>
            <person name="Ohm R."/>
            <person name="Martin F."/>
            <person name="Silar P."/>
            <person name="Natvig D."/>
            <person name="Lalanne C."/>
            <person name="Gautier V."/>
            <person name="Ament-Velasquez S.L."/>
            <person name="Kruys A."/>
            <person name="Hutchinson M.I."/>
            <person name="Powell A.J."/>
            <person name="Barry K."/>
            <person name="Miller A.N."/>
            <person name="Grigoriev I.V."/>
            <person name="Debuchy R."/>
            <person name="Gladieux P."/>
            <person name="Thoren M.H."/>
            <person name="Johannesson H."/>
        </authorList>
    </citation>
    <scope>NUCLEOTIDE SEQUENCE</scope>
    <source>
        <strain evidence="3">CBS 141.50</strain>
    </source>
</reference>
<reference evidence="3" key="1">
    <citation type="journal article" date="2023" name="Mol. Phylogenet. Evol.">
        <title>Genome-scale phylogeny and comparative genomics of the fungal order Sordariales.</title>
        <authorList>
            <person name="Hensen N."/>
            <person name="Bonometti L."/>
            <person name="Westerberg I."/>
            <person name="Brannstrom I.O."/>
            <person name="Guillou S."/>
            <person name="Cros-Aarteil S."/>
            <person name="Calhoun S."/>
            <person name="Haridas S."/>
            <person name="Kuo A."/>
            <person name="Mondo S."/>
            <person name="Pangilinan J."/>
            <person name="Riley R."/>
            <person name="LaButti K."/>
            <person name="Andreopoulos B."/>
            <person name="Lipzen A."/>
            <person name="Chen C."/>
            <person name="Yan M."/>
            <person name="Daum C."/>
            <person name="Ng V."/>
            <person name="Clum A."/>
            <person name="Steindorff A."/>
            <person name="Ohm R.A."/>
            <person name="Martin F."/>
            <person name="Silar P."/>
            <person name="Natvig D.O."/>
            <person name="Lalanne C."/>
            <person name="Gautier V."/>
            <person name="Ament-Velasquez S.L."/>
            <person name="Kruys A."/>
            <person name="Hutchinson M.I."/>
            <person name="Powell A.J."/>
            <person name="Barry K."/>
            <person name="Miller A.N."/>
            <person name="Grigoriev I.V."/>
            <person name="Debuchy R."/>
            <person name="Gladieux P."/>
            <person name="Hiltunen Thoren M."/>
            <person name="Johannesson H."/>
        </authorList>
    </citation>
    <scope>NUCLEOTIDE SEQUENCE</scope>
    <source>
        <strain evidence="3">CBS 141.50</strain>
    </source>
</reference>
<evidence type="ECO:0000313" key="3">
    <source>
        <dbReference type="EMBL" id="KAK4139801.1"/>
    </source>
</evidence>
<feature type="signal peptide" evidence="1">
    <location>
        <begin position="1"/>
        <end position="17"/>
    </location>
</feature>
<gene>
    <name evidence="3" type="ORF">C8A04DRAFT_15517</name>
</gene>
<dbReference type="AlphaFoldDB" id="A0AAN6UXR8"/>
<dbReference type="RefSeq" id="XP_062633172.1">
    <property type="nucleotide sequence ID" value="XM_062778519.1"/>
</dbReference>
<name>A0AAN6UXR8_9PEZI</name>
<protein>
    <submittedName>
        <fullName evidence="3">Polysaccharide lyase</fullName>
    </submittedName>
</protein>
<comment type="caution">
    <text evidence="3">The sequence shown here is derived from an EMBL/GenBank/DDBJ whole genome shotgun (WGS) entry which is preliminary data.</text>
</comment>
<keyword evidence="1" id="KW-0732">Signal</keyword>
<accession>A0AAN6UXR8</accession>
<sequence length="250" mass="26713">MNSLLLALSLWGGYTLAALDPKCAPGGNFDLKPWNLQLPVGDPGKPTTIKSADLQGCNGFDNPDFFFTNPDDGALVLKVPGSPDSAQCVTTPNSKHCRTELREVNPSNGQPASWDPKAATNRLFGRLLATSTGDKSGTVVGQIHIDDSVSTKPVAELYYAANGDLSMGVEQTRDGGNQIVKKVGNVPVGTEFTYEIRYEGGKLSVLINGGSEQVLDTFQLDSPASYFKAGNYLQGTTASNIHFFEITVKH</sequence>
<proteinExistence type="predicted"/>
<dbReference type="SUPFAM" id="SSF49899">
    <property type="entry name" value="Concanavalin A-like lectins/glucanases"/>
    <property type="match status" value="1"/>
</dbReference>
<feature type="chain" id="PRO_5042954576" evidence="1">
    <location>
        <begin position="18"/>
        <end position="250"/>
    </location>
</feature>